<proteinExistence type="predicted"/>
<dbReference type="GO" id="GO:0044877">
    <property type="term" value="F:protein-containing complex binding"/>
    <property type="evidence" value="ECO:0007669"/>
    <property type="project" value="TreeGrafter"/>
</dbReference>
<protein>
    <recommendedName>
        <fullName evidence="1">NAD-dependent epimerase/dehydratase domain-containing protein</fullName>
    </recommendedName>
</protein>
<dbReference type="InterPro" id="IPR036291">
    <property type="entry name" value="NAD(P)-bd_dom_sf"/>
</dbReference>
<dbReference type="InterPro" id="IPR001509">
    <property type="entry name" value="Epimerase_deHydtase"/>
</dbReference>
<dbReference type="GO" id="GO:0005739">
    <property type="term" value="C:mitochondrion"/>
    <property type="evidence" value="ECO:0007669"/>
    <property type="project" value="TreeGrafter"/>
</dbReference>
<sequence length="414" mass="45580">MSSMRMAPLLRARPQPSRVSVTQVRYATDLVISHSPGASQKVKPIIKYGPPTGGRSAVSGHTVTVFGCTSFLGRYLVAKLGKAGVQVILPYRDEDEKRHLRVNGDLGQIVPLEWDARRPEQTYECLKHSDTVYNLVGRDWETRNYKYNDVNVDVAASIASIAAQHGTPRLIHVSHLNAAPDSPSAFYRSKYAGERAVRDAFPEATIVRPGPLYGPEDWLLNAAVRYPAFFKLNGGNTRILPVHVVDCAAALETMLTAPLTSTASTFVLPGPRPVTYNEILDIVSFFTLRKISSAPDLTKPIAKLIATVANRAIWWPTVSPDEIERRYLDDVGVDLLAAKPQEDAPSGWANTETPLGFKGVDGETAKGWADLSIIPDPIEDHAITTLRRFRKAYDYDAPTEVGGFKPPKKYHVVP</sequence>
<name>A0A1Y2AYX7_9TREE</name>
<dbReference type="InParanoid" id="A0A1Y2AYX7"/>
<dbReference type="SUPFAM" id="SSF51735">
    <property type="entry name" value="NAD(P)-binding Rossmann-fold domains"/>
    <property type="match status" value="1"/>
</dbReference>
<reference evidence="2 3" key="1">
    <citation type="submission" date="2016-07" db="EMBL/GenBank/DDBJ databases">
        <title>Pervasive Adenine N6-methylation of Active Genes in Fungi.</title>
        <authorList>
            <consortium name="DOE Joint Genome Institute"/>
            <person name="Mondo S.J."/>
            <person name="Dannebaum R.O."/>
            <person name="Kuo R.C."/>
            <person name="Labutti K."/>
            <person name="Haridas S."/>
            <person name="Kuo A."/>
            <person name="Salamov A."/>
            <person name="Ahrendt S.R."/>
            <person name="Lipzen A."/>
            <person name="Sullivan W."/>
            <person name="Andreopoulos W.B."/>
            <person name="Clum A."/>
            <person name="Lindquist E."/>
            <person name="Daum C."/>
            <person name="Ramamoorthy G.K."/>
            <person name="Gryganskyi A."/>
            <person name="Culley D."/>
            <person name="Magnuson J.K."/>
            <person name="James T.Y."/>
            <person name="O'Malley M.A."/>
            <person name="Stajich J.E."/>
            <person name="Spatafora J.W."/>
            <person name="Visel A."/>
            <person name="Grigoriev I.V."/>
        </authorList>
    </citation>
    <scope>NUCLEOTIDE SEQUENCE [LARGE SCALE GENOMIC DNA]</scope>
    <source>
        <strain evidence="2 3">68-887.2</strain>
    </source>
</reference>
<dbReference type="OrthoDB" id="275457at2759"/>
<evidence type="ECO:0000313" key="3">
    <source>
        <dbReference type="Proteomes" id="UP000193986"/>
    </source>
</evidence>
<evidence type="ECO:0000259" key="1">
    <source>
        <dbReference type="Pfam" id="PF01370"/>
    </source>
</evidence>
<organism evidence="2 3">
    <name type="scientific">Naematelia encephala</name>
    <dbReference type="NCBI Taxonomy" id="71784"/>
    <lineage>
        <taxon>Eukaryota</taxon>
        <taxon>Fungi</taxon>
        <taxon>Dikarya</taxon>
        <taxon>Basidiomycota</taxon>
        <taxon>Agaricomycotina</taxon>
        <taxon>Tremellomycetes</taxon>
        <taxon>Tremellales</taxon>
        <taxon>Naemateliaceae</taxon>
        <taxon>Naematelia</taxon>
    </lineage>
</organism>
<dbReference type="InterPro" id="IPR051207">
    <property type="entry name" value="ComplexI_NDUFA9_subunit"/>
</dbReference>
<dbReference type="EMBL" id="MCFC01000036">
    <property type="protein sequence ID" value="ORY27772.1"/>
    <property type="molecule type" value="Genomic_DNA"/>
</dbReference>
<accession>A0A1Y2AYX7</accession>
<dbReference type="Proteomes" id="UP000193986">
    <property type="component" value="Unassembled WGS sequence"/>
</dbReference>
<dbReference type="PANTHER" id="PTHR12126:SF11">
    <property type="entry name" value="NADH DEHYDROGENASE [UBIQUINONE] 1 ALPHA SUBCOMPLEX SUBUNIT 9, MITOCHONDRIAL"/>
    <property type="match status" value="1"/>
</dbReference>
<comment type="caution">
    <text evidence="2">The sequence shown here is derived from an EMBL/GenBank/DDBJ whole genome shotgun (WGS) entry which is preliminary data.</text>
</comment>
<feature type="domain" description="NAD-dependent epimerase/dehydratase" evidence="1">
    <location>
        <begin position="63"/>
        <end position="258"/>
    </location>
</feature>
<dbReference type="Pfam" id="PF01370">
    <property type="entry name" value="Epimerase"/>
    <property type="match status" value="1"/>
</dbReference>
<dbReference type="CDD" id="cd05271">
    <property type="entry name" value="NDUFA9_like_SDR_a"/>
    <property type="match status" value="1"/>
</dbReference>
<gene>
    <name evidence="2" type="ORF">BCR39DRAFT_537075</name>
</gene>
<dbReference type="STRING" id="71784.A0A1Y2AYX7"/>
<dbReference type="Gene3D" id="3.40.50.720">
    <property type="entry name" value="NAD(P)-binding Rossmann-like Domain"/>
    <property type="match status" value="1"/>
</dbReference>
<dbReference type="PANTHER" id="PTHR12126">
    <property type="entry name" value="NADH-UBIQUINONE OXIDOREDUCTASE 39 KDA SUBUNIT-RELATED"/>
    <property type="match status" value="1"/>
</dbReference>
<dbReference type="AlphaFoldDB" id="A0A1Y2AYX7"/>
<evidence type="ECO:0000313" key="2">
    <source>
        <dbReference type="EMBL" id="ORY27772.1"/>
    </source>
</evidence>
<keyword evidence="3" id="KW-1185">Reference proteome</keyword>